<dbReference type="PANTHER" id="PTHR46797:SF1">
    <property type="entry name" value="METHYLPHOSPHONATE SYNTHASE"/>
    <property type="match status" value="1"/>
</dbReference>
<proteinExistence type="predicted"/>
<keyword evidence="5" id="KW-1185">Reference proteome</keyword>
<dbReference type="InterPro" id="IPR010982">
    <property type="entry name" value="Lambda_DNA-bd_dom_sf"/>
</dbReference>
<accession>A0ABU6CJY9</accession>
<dbReference type="Pfam" id="PF13560">
    <property type="entry name" value="HTH_31"/>
    <property type="match status" value="1"/>
</dbReference>
<dbReference type="Proteomes" id="UP001352223">
    <property type="component" value="Unassembled WGS sequence"/>
</dbReference>
<evidence type="ECO:0000256" key="1">
    <source>
        <dbReference type="ARBA" id="ARBA00023125"/>
    </source>
</evidence>
<dbReference type="RefSeq" id="WP_324772419.1">
    <property type="nucleotide sequence ID" value="NZ_BAAATS010000018.1"/>
</dbReference>
<feature type="domain" description="HTH cro/C1-type" evidence="3">
    <location>
        <begin position="16"/>
        <end position="69"/>
    </location>
</feature>
<reference evidence="4 5" key="1">
    <citation type="submission" date="2022-10" db="EMBL/GenBank/DDBJ databases">
        <authorList>
            <person name="Xie J."/>
            <person name="Shen N."/>
        </authorList>
    </citation>
    <scope>NUCLEOTIDE SEQUENCE [LARGE SCALE GENOMIC DNA]</scope>
    <source>
        <strain evidence="4 5">DSM 41681</strain>
    </source>
</reference>
<evidence type="ECO:0000256" key="2">
    <source>
        <dbReference type="PROSITE-ProRule" id="PRU00339"/>
    </source>
</evidence>
<dbReference type="Gene3D" id="1.25.40.10">
    <property type="entry name" value="Tetratricopeptide repeat domain"/>
    <property type="match status" value="2"/>
</dbReference>
<dbReference type="InterPro" id="IPR001387">
    <property type="entry name" value="Cro/C1-type_HTH"/>
</dbReference>
<dbReference type="PROSITE" id="PS50005">
    <property type="entry name" value="TPR"/>
    <property type="match status" value="1"/>
</dbReference>
<organism evidence="4 5">
    <name type="scientific">Streptomyces kunmingensis</name>
    <dbReference type="NCBI Taxonomy" id="68225"/>
    <lineage>
        <taxon>Bacteria</taxon>
        <taxon>Bacillati</taxon>
        <taxon>Actinomycetota</taxon>
        <taxon>Actinomycetes</taxon>
        <taxon>Kitasatosporales</taxon>
        <taxon>Streptomycetaceae</taxon>
        <taxon>Streptomyces</taxon>
    </lineage>
</organism>
<dbReference type="InterPro" id="IPR050807">
    <property type="entry name" value="TransReg_Diox_bact_type"/>
</dbReference>
<dbReference type="SUPFAM" id="SSF47413">
    <property type="entry name" value="lambda repressor-like DNA-binding domains"/>
    <property type="match status" value="1"/>
</dbReference>
<dbReference type="CDD" id="cd00093">
    <property type="entry name" value="HTH_XRE"/>
    <property type="match status" value="1"/>
</dbReference>
<dbReference type="SUPFAM" id="SSF48452">
    <property type="entry name" value="TPR-like"/>
    <property type="match status" value="2"/>
</dbReference>
<keyword evidence="1" id="KW-0238">DNA-binding</keyword>
<name>A0ABU6CJY9_9ACTN</name>
<dbReference type="PANTHER" id="PTHR46797">
    <property type="entry name" value="HTH-TYPE TRANSCRIPTIONAL REGULATOR"/>
    <property type="match status" value="1"/>
</dbReference>
<evidence type="ECO:0000313" key="5">
    <source>
        <dbReference type="Proteomes" id="UP001352223"/>
    </source>
</evidence>
<evidence type="ECO:0000259" key="3">
    <source>
        <dbReference type="PROSITE" id="PS50943"/>
    </source>
</evidence>
<dbReference type="SMART" id="SM00530">
    <property type="entry name" value="HTH_XRE"/>
    <property type="match status" value="1"/>
</dbReference>
<comment type="caution">
    <text evidence="4">The sequence shown here is derived from an EMBL/GenBank/DDBJ whole genome shotgun (WGS) entry which is preliminary data.</text>
</comment>
<dbReference type="InterPro" id="IPR019734">
    <property type="entry name" value="TPR_rpt"/>
</dbReference>
<sequence>MDHNKAERIGGLGGRVRALRAARGLKQQDLASAEASTSYISLIESGKRAPSPAVLAGIAEKLGTSPDYLLTGREEQRAEEARLKLAFAEMALRNGDNGEALQAFSELLSARSDLDAAMIRRARIGQATALEKTDRLEAAISLLDELHREQGIAVGSEDWCHIAIALCRCYRNAGDVALSVDIGERAVARLDELGLETTVDHVQLGVTLMGSYSVRGDLTRAQLLGERLLRAADEQGSHAARGAVYWNAGLVASSRGMLPEAIALTERALAMMAEGDNARHIAILRMNYGILLLDVAPPRSEEALQLLTAAQEELAEVGNADELSRCELYLAKAEQSLGHLDAAASHAERALGLLGSEGRVLSADALASLADIALLRDLPVDARQHLDAAARQLHRIPPSRESAETWRRIGDLWRRHGKQDEALKSYDMALSALGMAPTRAPDPVLTDHPR</sequence>
<dbReference type="SMART" id="SM00028">
    <property type="entry name" value="TPR"/>
    <property type="match status" value="4"/>
</dbReference>
<protein>
    <submittedName>
        <fullName evidence="4">Helix-turn-helix domain-containing protein</fullName>
    </submittedName>
</protein>
<dbReference type="EMBL" id="JAOZYB010000316">
    <property type="protein sequence ID" value="MEB3964695.1"/>
    <property type="molecule type" value="Genomic_DNA"/>
</dbReference>
<dbReference type="PROSITE" id="PS50943">
    <property type="entry name" value="HTH_CROC1"/>
    <property type="match status" value="1"/>
</dbReference>
<evidence type="ECO:0000313" key="4">
    <source>
        <dbReference type="EMBL" id="MEB3964695.1"/>
    </source>
</evidence>
<dbReference type="Gene3D" id="1.10.260.40">
    <property type="entry name" value="lambda repressor-like DNA-binding domains"/>
    <property type="match status" value="1"/>
</dbReference>
<keyword evidence="2" id="KW-0802">TPR repeat</keyword>
<feature type="repeat" description="TPR" evidence="2">
    <location>
        <begin position="403"/>
        <end position="436"/>
    </location>
</feature>
<dbReference type="InterPro" id="IPR011990">
    <property type="entry name" value="TPR-like_helical_dom_sf"/>
</dbReference>
<gene>
    <name evidence="4" type="ORF">OKJ48_31355</name>
</gene>